<comment type="subcellular location">
    <subcellularLocation>
        <location evidence="1">Membrane</location>
        <topology evidence="1">Multi-pass membrane protein</topology>
    </subcellularLocation>
</comment>
<dbReference type="SUPFAM" id="SSF103473">
    <property type="entry name" value="MFS general substrate transporter"/>
    <property type="match status" value="1"/>
</dbReference>
<feature type="transmembrane region" description="Helical" evidence="8">
    <location>
        <begin position="461"/>
        <end position="481"/>
    </location>
</feature>
<organism evidence="10 11">
    <name type="scientific">[Candida] railenensis</name>
    <dbReference type="NCBI Taxonomy" id="45579"/>
    <lineage>
        <taxon>Eukaryota</taxon>
        <taxon>Fungi</taxon>
        <taxon>Dikarya</taxon>
        <taxon>Ascomycota</taxon>
        <taxon>Saccharomycotina</taxon>
        <taxon>Pichiomycetes</taxon>
        <taxon>Debaryomycetaceae</taxon>
        <taxon>Kurtzmaniella</taxon>
    </lineage>
</organism>
<dbReference type="InterPro" id="IPR003663">
    <property type="entry name" value="Sugar/inositol_transpt"/>
</dbReference>
<dbReference type="OrthoDB" id="508119at2759"/>
<reference evidence="10" key="1">
    <citation type="submission" date="2022-03" db="EMBL/GenBank/DDBJ databases">
        <authorList>
            <person name="Legras J.-L."/>
            <person name="Devillers H."/>
            <person name="Grondin C."/>
        </authorList>
    </citation>
    <scope>NUCLEOTIDE SEQUENCE</scope>
    <source>
        <strain evidence="10">CLIB 1423</strain>
    </source>
</reference>
<dbReference type="PANTHER" id="PTHR48022:SF8">
    <property type="entry name" value="MAJOR FACILITATOR SUPERFAMILY (MFS) PROFILE DOMAIN-CONTAINING PROTEIN-RELATED"/>
    <property type="match status" value="1"/>
</dbReference>
<feature type="transmembrane region" description="Helical" evidence="8">
    <location>
        <begin position="493"/>
        <end position="512"/>
    </location>
</feature>
<dbReference type="Pfam" id="PF00083">
    <property type="entry name" value="Sugar_tr"/>
    <property type="match status" value="1"/>
</dbReference>
<dbReference type="AlphaFoldDB" id="A0A9P0W1V1"/>
<dbReference type="InterPro" id="IPR005829">
    <property type="entry name" value="Sugar_transporter_CS"/>
</dbReference>
<feature type="transmembrane region" description="Helical" evidence="8">
    <location>
        <begin position="102"/>
        <end position="121"/>
    </location>
</feature>
<feature type="transmembrane region" description="Helical" evidence="8">
    <location>
        <begin position="385"/>
        <end position="406"/>
    </location>
</feature>
<dbReference type="PRINTS" id="PR00171">
    <property type="entry name" value="SUGRTRNSPORT"/>
</dbReference>
<sequence length="591" mass="65042">MNKEEKDIISIESDKAAGGAAHPHDAVQKKYRWKINDDHSPPQVYNWTLYLSVFVFGILGCARGYDDGCIAGNVTQTSFKETFGLANKNLSSGALANLKSNITSMVQLGAIGGTIIAVYTVDKFGRIRALQGVCVLWIVAAIIQITSHDVGQLYAGRFLEGLAIGQTTTIGPNYLSEVAPKAIRGLCGCIFAGAVYFGIMLGYFANYGTAIHIESGRNQWVYPTMVKIILAGLIFVGSFVFCIESPRWFMRVGNPERAAENLSKLRHLPVDHPYILGEISDINEQIETEKREVEGTSIWAMVKEIVTVPSVRFRFFGLAVTSQLLGQWSGANAITIYSPQLFALAGVQGQIPTLKMTAILGVVKFISAYLSAFFLIDFLGRRRSLYCGITLQMICILYFALYLTIVPQAEDTGAVLTPSQKAAGKAAMAAIFLSGTGWTFGFNAIQYLIGSEIFPLKVRSVAQSLTMLIHFVNIYANSKALPSMLLAMDNYGAFYFFVGVMLIGLFWAYFFVPEISGRSLESMEEIFSLPWYLIGRKGAELCPDYSEVSKMQYTEDGSGNAHGGDIIYDDHHSKASAEYVEDLMEENHPNK</sequence>
<feature type="transmembrane region" description="Helical" evidence="8">
    <location>
        <begin position="44"/>
        <end position="65"/>
    </location>
</feature>
<gene>
    <name evidence="10" type="ORF">CLIB1423_45S00122</name>
</gene>
<evidence type="ECO:0000256" key="5">
    <source>
        <dbReference type="ARBA" id="ARBA00022989"/>
    </source>
</evidence>
<evidence type="ECO:0000256" key="6">
    <source>
        <dbReference type="ARBA" id="ARBA00023136"/>
    </source>
</evidence>
<dbReference type="NCBIfam" id="TIGR00879">
    <property type="entry name" value="SP"/>
    <property type="match status" value="1"/>
</dbReference>
<evidence type="ECO:0000256" key="7">
    <source>
        <dbReference type="RuleBase" id="RU003346"/>
    </source>
</evidence>
<evidence type="ECO:0000259" key="9">
    <source>
        <dbReference type="PROSITE" id="PS50850"/>
    </source>
</evidence>
<comment type="caution">
    <text evidence="10">The sequence shown here is derived from an EMBL/GenBank/DDBJ whole genome shotgun (WGS) entry which is preliminary data.</text>
</comment>
<feature type="domain" description="Major facilitator superfamily (MFS) profile" evidence="9">
    <location>
        <begin position="52"/>
        <end position="516"/>
    </location>
</feature>
<evidence type="ECO:0000256" key="1">
    <source>
        <dbReference type="ARBA" id="ARBA00004141"/>
    </source>
</evidence>
<keyword evidence="11" id="KW-1185">Reference proteome</keyword>
<keyword evidence="6 8" id="KW-0472">Membrane</keyword>
<feature type="transmembrane region" description="Helical" evidence="8">
    <location>
        <begin position="225"/>
        <end position="243"/>
    </location>
</feature>
<dbReference type="PROSITE" id="PS00217">
    <property type="entry name" value="SUGAR_TRANSPORT_2"/>
    <property type="match status" value="1"/>
</dbReference>
<accession>A0A9P0W1V1</accession>
<dbReference type="FunFam" id="1.20.1250.20:FF:000313">
    <property type="entry name" value="MFS quinate transporter"/>
    <property type="match status" value="1"/>
</dbReference>
<dbReference type="PANTHER" id="PTHR48022">
    <property type="entry name" value="PLASTIDIC GLUCOSE TRANSPORTER 4"/>
    <property type="match status" value="1"/>
</dbReference>
<dbReference type="EMBL" id="CAKXYY010000045">
    <property type="protein sequence ID" value="CAH2356046.1"/>
    <property type="molecule type" value="Genomic_DNA"/>
</dbReference>
<dbReference type="PROSITE" id="PS50850">
    <property type="entry name" value="MFS"/>
    <property type="match status" value="1"/>
</dbReference>
<evidence type="ECO:0000256" key="4">
    <source>
        <dbReference type="ARBA" id="ARBA00022692"/>
    </source>
</evidence>
<feature type="transmembrane region" description="Helical" evidence="8">
    <location>
        <begin position="315"/>
        <end position="338"/>
    </location>
</feature>
<evidence type="ECO:0000313" key="10">
    <source>
        <dbReference type="EMBL" id="CAH2356046.1"/>
    </source>
</evidence>
<name>A0A9P0W1V1_9ASCO</name>
<dbReference type="Gene3D" id="1.20.1250.20">
    <property type="entry name" value="MFS general substrate transporter like domains"/>
    <property type="match status" value="1"/>
</dbReference>
<evidence type="ECO:0000256" key="2">
    <source>
        <dbReference type="ARBA" id="ARBA00010992"/>
    </source>
</evidence>
<dbReference type="InterPro" id="IPR036259">
    <property type="entry name" value="MFS_trans_sf"/>
</dbReference>
<feature type="transmembrane region" description="Helical" evidence="8">
    <location>
        <begin position="185"/>
        <end position="205"/>
    </location>
</feature>
<dbReference type="GO" id="GO:0005351">
    <property type="term" value="F:carbohydrate:proton symporter activity"/>
    <property type="evidence" value="ECO:0007669"/>
    <property type="project" value="TreeGrafter"/>
</dbReference>
<feature type="transmembrane region" description="Helical" evidence="8">
    <location>
        <begin position="358"/>
        <end position="378"/>
    </location>
</feature>
<proteinExistence type="inferred from homology"/>
<keyword evidence="3 7" id="KW-0813">Transport</keyword>
<dbReference type="InterPro" id="IPR050360">
    <property type="entry name" value="MFS_Sugar_Transporters"/>
</dbReference>
<keyword evidence="4 8" id="KW-0812">Transmembrane</keyword>
<protein>
    <submittedName>
        <fullName evidence="10">Hexose transporter Hxt13p</fullName>
    </submittedName>
</protein>
<comment type="similarity">
    <text evidence="2 7">Belongs to the major facilitator superfamily. Sugar transporter (TC 2.A.1.1) family.</text>
</comment>
<dbReference type="PROSITE" id="PS00216">
    <property type="entry name" value="SUGAR_TRANSPORT_1"/>
    <property type="match status" value="1"/>
</dbReference>
<dbReference type="Proteomes" id="UP000837801">
    <property type="component" value="Unassembled WGS sequence"/>
</dbReference>
<dbReference type="GO" id="GO:0016020">
    <property type="term" value="C:membrane"/>
    <property type="evidence" value="ECO:0007669"/>
    <property type="project" value="UniProtKB-SubCell"/>
</dbReference>
<dbReference type="InterPro" id="IPR020846">
    <property type="entry name" value="MFS_dom"/>
</dbReference>
<feature type="transmembrane region" description="Helical" evidence="8">
    <location>
        <begin position="426"/>
        <end position="449"/>
    </location>
</feature>
<evidence type="ECO:0000313" key="11">
    <source>
        <dbReference type="Proteomes" id="UP000837801"/>
    </source>
</evidence>
<evidence type="ECO:0000256" key="3">
    <source>
        <dbReference type="ARBA" id="ARBA00022448"/>
    </source>
</evidence>
<keyword evidence="5 8" id="KW-1133">Transmembrane helix</keyword>
<dbReference type="InterPro" id="IPR005828">
    <property type="entry name" value="MFS_sugar_transport-like"/>
</dbReference>
<evidence type="ECO:0000256" key="8">
    <source>
        <dbReference type="SAM" id="Phobius"/>
    </source>
</evidence>